<evidence type="ECO:0000313" key="2">
    <source>
        <dbReference type="Proteomes" id="UP000324974"/>
    </source>
</evidence>
<keyword evidence="2" id="KW-1185">Reference proteome</keyword>
<dbReference type="Proteomes" id="UP000324974">
    <property type="component" value="Chromosome"/>
</dbReference>
<proteinExistence type="predicted"/>
<evidence type="ECO:0000313" key="1">
    <source>
        <dbReference type="EMBL" id="QEL16248.1"/>
    </source>
</evidence>
<sequence>MPVGGVNCSLEVVGAEGQSHGFVLLNAMPTNWSDYYELAQGEFTLSATIAISFHNFRPSLAGWWTRPGQVMSRQPFRDELVREFS</sequence>
<protein>
    <submittedName>
        <fullName evidence="1">Uncharacterized protein</fullName>
    </submittedName>
</protein>
<accession>A0A5C1AH10</accession>
<gene>
    <name evidence="1" type="ORF">PX52LOC_03188</name>
</gene>
<dbReference type="AlphaFoldDB" id="A0A5C1AH10"/>
<organism evidence="1 2">
    <name type="scientific">Limnoglobus roseus</name>
    <dbReference type="NCBI Taxonomy" id="2598579"/>
    <lineage>
        <taxon>Bacteria</taxon>
        <taxon>Pseudomonadati</taxon>
        <taxon>Planctomycetota</taxon>
        <taxon>Planctomycetia</taxon>
        <taxon>Gemmatales</taxon>
        <taxon>Gemmataceae</taxon>
        <taxon>Limnoglobus</taxon>
    </lineage>
</organism>
<reference evidence="2" key="1">
    <citation type="submission" date="2019-08" db="EMBL/GenBank/DDBJ databases">
        <title>Limnoglobus roseus gen. nov., sp. nov., a novel freshwater planctomycete with a giant genome from the family Gemmataceae.</title>
        <authorList>
            <person name="Kulichevskaya I.S."/>
            <person name="Naumoff D.G."/>
            <person name="Miroshnikov K."/>
            <person name="Ivanova A."/>
            <person name="Philippov D.A."/>
            <person name="Hakobyan A."/>
            <person name="Rijpstra I.C."/>
            <person name="Sinninghe Damste J.S."/>
            <person name="Liesack W."/>
            <person name="Dedysh S.N."/>
        </authorList>
    </citation>
    <scope>NUCLEOTIDE SEQUENCE [LARGE SCALE GENOMIC DNA]</scope>
    <source>
        <strain evidence="2">PX52</strain>
    </source>
</reference>
<name>A0A5C1AH10_9BACT</name>
<dbReference type="KEGG" id="lrs:PX52LOC_03188"/>
<dbReference type="EMBL" id="CP042425">
    <property type="protein sequence ID" value="QEL16248.1"/>
    <property type="molecule type" value="Genomic_DNA"/>
</dbReference>